<dbReference type="GeneID" id="110991126"/>
<evidence type="ECO:0000259" key="2">
    <source>
        <dbReference type="PROSITE" id="PS50870"/>
    </source>
</evidence>
<dbReference type="PANTHER" id="PTHR10164">
    <property type="entry name" value="ISLET CELL AUTOANTIGEN 1"/>
    <property type="match status" value="1"/>
</dbReference>
<protein>
    <submittedName>
        <fullName evidence="4">Islet cell autoantigen 1-like protein isoform X1</fullName>
    </submittedName>
</protein>
<feature type="region of interest" description="Disordered" evidence="1">
    <location>
        <begin position="332"/>
        <end position="362"/>
    </location>
</feature>
<dbReference type="InterPro" id="IPR027267">
    <property type="entry name" value="AH/BAR_dom_sf"/>
</dbReference>
<evidence type="ECO:0000256" key="1">
    <source>
        <dbReference type="SAM" id="MobiDB-lite"/>
    </source>
</evidence>
<dbReference type="GO" id="GO:0005794">
    <property type="term" value="C:Golgi apparatus"/>
    <property type="evidence" value="ECO:0007669"/>
    <property type="project" value="TreeGrafter"/>
</dbReference>
<dbReference type="PANTHER" id="PTHR10164:SF4">
    <property type="entry name" value="GH23156P"/>
    <property type="match status" value="1"/>
</dbReference>
<feature type="compositionally biased region" description="Basic and acidic residues" evidence="1">
    <location>
        <begin position="637"/>
        <end position="652"/>
    </location>
</feature>
<accession>A0A8B8A7J7</accession>
<dbReference type="RefSeq" id="XP_022112006.1">
    <property type="nucleotide sequence ID" value="XM_022256314.1"/>
</dbReference>
<dbReference type="Gene3D" id="1.20.1270.60">
    <property type="entry name" value="Arfaptin homology (AH) domain/BAR domain"/>
    <property type="match status" value="1"/>
</dbReference>
<feature type="domain" description="AH" evidence="2">
    <location>
        <begin position="80"/>
        <end position="283"/>
    </location>
</feature>
<dbReference type="PROSITE" id="PS50870">
    <property type="entry name" value="AH"/>
    <property type="match status" value="1"/>
</dbReference>
<dbReference type="CDD" id="cd07661">
    <property type="entry name" value="BAR_ICA69"/>
    <property type="match status" value="1"/>
</dbReference>
<dbReference type="FunFam" id="1.20.1270.60:FF:000015">
    <property type="entry name" value="Islet cell autoantigen 1, 69kDa"/>
    <property type="match status" value="1"/>
</dbReference>
<name>A0A8B8A7J7_ACAPL</name>
<feature type="compositionally biased region" description="Polar residues" evidence="1">
    <location>
        <begin position="457"/>
        <end position="467"/>
    </location>
</feature>
<dbReference type="KEGG" id="aplc:110991126"/>
<dbReference type="OrthoDB" id="2126778at2759"/>
<feature type="region of interest" description="Disordered" evidence="1">
    <location>
        <begin position="445"/>
        <end position="471"/>
    </location>
</feature>
<dbReference type="Proteomes" id="UP000694845">
    <property type="component" value="Unplaced"/>
</dbReference>
<dbReference type="SUPFAM" id="SSF103657">
    <property type="entry name" value="BAR/IMD domain-like"/>
    <property type="match status" value="1"/>
</dbReference>
<evidence type="ECO:0000313" key="3">
    <source>
        <dbReference type="Proteomes" id="UP000694845"/>
    </source>
</evidence>
<feature type="region of interest" description="Disordered" evidence="1">
    <location>
        <begin position="397"/>
        <end position="428"/>
    </location>
</feature>
<feature type="region of interest" description="Disordered" evidence="1">
    <location>
        <begin position="524"/>
        <end position="615"/>
    </location>
</feature>
<gene>
    <name evidence="4" type="primary">LOC110991126</name>
</gene>
<feature type="region of interest" description="Disordered" evidence="1">
    <location>
        <begin position="631"/>
        <end position="652"/>
    </location>
</feature>
<dbReference type="InterPro" id="IPR010504">
    <property type="entry name" value="AH_dom"/>
</dbReference>
<dbReference type="InterPro" id="IPR024114">
    <property type="entry name" value="Islet_autoAg_Ica1/Ica1-like"/>
</dbReference>
<dbReference type="SMART" id="SM01015">
    <property type="entry name" value="Arfaptin"/>
    <property type="match status" value="1"/>
</dbReference>
<evidence type="ECO:0000313" key="4">
    <source>
        <dbReference type="RefSeq" id="XP_022112006.1"/>
    </source>
</evidence>
<dbReference type="InterPro" id="IPR006723">
    <property type="entry name" value="Islet_autoAg_Ica1_C"/>
</dbReference>
<sequence length="652" mass="71615">MHRHHLQTGCAKWNHVQYHQLSQDSWDSGGYSSSAYDRHVQQQHQQSGKSVANRVQKQYWVTKQAVIKKLGRKEDEFVVAGDSELDAKLEVFRSIQKTCMDLLRIIEKFQDNLCALSQDENAMGRFLKSQSSHDKTRAGKMMAAVGKAQIVSSEQRLGLRAPLVRLYQEIETFRYRAISDTLMTINRMEGARLEYRAALLWMKDISKELDPDTYKQLEKFRKVQAQVRSTKQRFDKLKNDVCQKIDLLGASRCNLFSHTLAAYQNTLLHYWEKTSRTMSAVQEGFRGYQHYEFNLLKELSETSKQLAQLTGAKDIVPNWEDDLEHDLTETSKKLAEKTGQTANGRTEGEEKQGEDGDESGDATRQRLISFEADASSDNQPEEPDEFERVFGTLEISRSVTDEGVQTPDGEGALPLDSGAPGDGDSANRKPFGVGDKEESAFVSLMGGLGEGTGGKVPTQQQGNNSNAEGHIDLLSESAPPTAKQHDEMALLNEILNTPSGLPVDEASLQSYQSEYFDFEGLMLAGDSQNGRGQVSGGFLPSDLLSGDRVTDQTGAPGGIVSPPPLIEPTTTTATPAPSSQGPASGPPAAAKAAGAAGTASNKQDSSKPQAFKKGAKPDMSAWFNLFADLDPLANPDEVGRKEGEQPEELRTC</sequence>
<reference evidence="4" key="1">
    <citation type="submission" date="2025-08" db="UniProtKB">
        <authorList>
            <consortium name="RefSeq"/>
        </authorList>
    </citation>
    <scope>IDENTIFICATION</scope>
</reference>
<feature type="compositionally biased region" description="Low complexity" evidence="1">
    <location>
        <begin position="568"/>
        <end position="600"/>
    </location>
</feature>
<dbReference type="Pfam" id="PF06456">
    <property type="entry name" value="Arfaptin"/>
    <property type="match status" value="1"/>
</dbReference>
<dbReference type="GO" id="GO:0051049">
    <property type="term" value="P:regulation of transport"/>
    <property type="evidence" value="ECO:0007669"/>
    <property type="project" value="TreeGrafter"/>
</dbReference>
<dbReference type="GO" id="GO:0019904">
    <property type="term" value="F:protein domain specific binding"/>
    <property type="evidence" value="ECO:0007669"/>
    <property type="project" value="InterPro"/>
</dbReference>
<keyword evidence="3" id="KW-1185">Reference proteome</keyword>
<organism evidence="3 4">
    <name type="scientific">Acanthaster planci</name>
    <name type="common">Crown-of-thorns starfish</name>
    <dbReference type="NCBI Taxonomy" id="133434"/>
    <lineage>
        <taxon>Eukaryota</taxon>
        <taxon>Metazoa</taxon>
        <taxon>Echinodermata</taxon>
        <taxon>Eleutherozoa</taxon>
        <taxon>Asterozoa</taxon>
        <taxon>Asteroidea</taxon>
        <taxon>Valvatacea</taxon>
        <taxon>Valvatida</taxon>
        <taxon>Acanthasteridae</taxon>
        <taxon>Acanthaster</taxon>
    </lineage>
</organism>
<dbReference type="Pfam" id="PF04629">
    <property type="entry name" value="ICA69"/>
    <property type="match status" value="1"/>
</dbReference>
<dbReference type="AlphaFoldDB" id="A0A8B8A7J7"/>
<proteinExistence type="predicted"/>
<dbReference type="SMART" id="SM01237">
    <property type="entry name" value="ICA69"/>
    <property type="match status" value="1"/>
</dbReference>